<name>K2NTT0_TRYCR</name>
<keyword evidence="2" id="KW-1185">Reference proteome</keyword>
<organism evidence="1 2">
    <name type="scientific">Trypanosoma cruzi marinkellei</name>
    <dbReference type="NCBI Taxonomy" id="85056"/>
    <lineage>
        <taxon>Eukaryota</taxon>
        <taxon>Discoba</taxon>
        <taxon>Euglenozoa</taxon>
        <taxon>Kinetoplastea</taxon>
        <taxon>Metakinetoplastina</taxon>
        <taxon>Trypanosomatida</taxon>
        <taxon>Trypanosomatidae</taxon>
        <taxon>Trypanosoma</taxon>
        <taxon>Schizotrypanum</taxon>
    </lineage>
</organism>
<dbReference type="Proteomes" id="UP000007350">
    <property type="component" value="Unassembled WGS sequence"/>
</dbReference>
<reference evidence="1 2" key="1">
    <citation type="journal article" date="2012" name="BMC Genomics">
        <title>Comparative genomic analysis of human infective Trypanosoma cruzi lineages with the bat-restricted subspecies T. cruzi marinkellei.</title>
        <authorList>
            <person name="Franzen O."/>
            <person name="Talavera-Lopez C."/>
            <person name="Ochaya S."/>
            <person name="Butler C.E."/>
            <person name="Messenger L.A."/>
            <person name="Lewis M.D."/>
            <person name="Llewellyn M.S."/>
            <person name="Marinkelle C.J."/>
            <person name="Tyler K.M."/>
            <person name="Miles M.A."/>
            <person name="Andersson B."/>
        </authorList>
    </citation>
    <scope>NUCLEOTIDE SEQUENCE [LARGE SCALE GENOMIC DNA]</scope>
    <source>
        <strain evidence="1 2">B7</strain>
    </source>
</reference>
<dbReference type="AlphaFoldDB" id="K2NTT0"/>
<comment type="caution">
    <text evidence="1">The sequence shown here is derived from an EMBL/GenBank/DDBJ whole genome shotgun (WGS) entry which is preliminary data.</text>
</comment>
<proteinExistence type="predicted"/>
<evidence type="ECO:0000313" key="1">
    <source>
        <dbReference type="EMBL" id="EKF38416.1"/>
    </source>
</evidence>
<accession>K2NTT0</accession>
<sequence>MAGSACVFVIFVAFDVHGECFSAFLSFFSATLVRNRRVSSGSCG</sequence>
<dbReference type="EMBL" id="AHKC01005649">
    <property type="protein sequence ID" value="EKF38416.1"/>
    <property type="molecule type" value="Genomic_DNA"/>
</dbReference>
<evidence type="ECO:0000313" key="2">
    <source>
        <dbReference type="Proteomes" id="UP000007350"/>
    </source>
</evidence>
<gene>
    <name evidence="1" type="ORF">MOQ_001377</name>
</gene>
<protein>
    <submittedName>
        <fullName evidence="1">Uncharacterized protein</fullName>
    </submittedName>
</protein>
<feature type="non-terminal residue" evidence="1">
    <location>
        <position position="44"/>
    </location>
</feature>